<dbReference type="SMART" id="SM00213">
    <property type="entry name" value="UBQ"/>
    <property type="match status" value="1"/>
</dbReference>
<organism evidence="5 7">
    <name type="scientific">Saccoglossus kowalevskii</name>
    <name type="common">Acorn worm</name>
    <dbReference type="NCBI Taxonomy" id="10224"/>
    <lineage>
        <taxon>Eukaryota</taxon>
        <taxon>Metazoa</taxon>
        <taxon>Hemichordata</taxon>
        <taxon>Enteropneusta</taxon>
        <taxon>Harrimaniidae</taxon>
        <taxon>Saccoglossus</taxon>
    </lineage>
</organism>
<proteinExistence type="predicted"/>
<feature type="compositionally biased region" description="Low complexity" evidence="3">
    <location>
        <begin position="327"/>
        <end position="343"/>
    </location>
</feature>
<feature type="compositionally biased region" description="Low complexity" evidence="3">
    <location>
        <begin position="199"/>
        <end position="240"/>
    </location>
</feature>
<feature type="region of interest" description="Disordered" evidence="3">
    <location>
        <begin position="188"/>
        <end position="251"/>
    </location>
</feature>
<dbReference type="InterPro" id="IPR029071">
    <property type="entry name" value="Ubiquitin-like_domsf"/>
</dbReference>
<evidence type="ECO:0000256" key="3">
    <source>
        <dbReference type="SAM" id="MobiDB-lite"/>
    </source>
</evidence>
<reference evidence="6 7" key="1">
    <citation type="submission" date="2025-05" db="UniProtKB">
        <authorList>
            <consortium name="RefSeq"/>
        </authorList>
    </citation>
    <scope>IDENTIFICATION</scope>
    <source>
        <tissue evidence="6 7">Testes</tissue>
    </source>
</reference>
<dbReference type="RefSeq" id="XP_002734487.1">
    <property type="nucleotide sequence ID" value="XM_002734441.2"/>
</dbReference>
<protein>
    <submittedName>
        <fullName evidence="6">Midnolin-like isoform X1</fullName>
    </submittedName>
    <submittedName>
        <fullName evidence="7">Midnolin-like isoform X2</fullName>
    </submittedName>
</protein>
<evidence type="ECO:0000313" key="7">
    <source>
        <dbReference type="RefSeq" id="XP_006816131.1"/>
    </source>
</evidence>
<dbReference type="PANTHER" id="PTHR23010">
    <property type="entry name" value="MIDNOLIN"/>
    <property type="match status" value="1"/>
</dbReference>
<dbReference type="CDD" id="cd01804">
    <property type="entry name" value="Ubl_midnolin"/>
    <property type="match status" value="1"/>
</dbReference>
<dbReference type="Gene3D" id="3.10.20.90">
    <property type="entry name" value="Phosphatidylinositol 3-kinase Catalytic Subunit, Chain A, domain 1"/>
    <property type="match status" value="1"/>
</dbReference>
<dbReference type="InterPro" id="IPR000626">
    <property type="entry name" value="Ubiquitin-like_dom"/>
</dbReference>
<evidence type="ECO:0000313" key="5">
    <source>
        <dbReference type="Proteomes" id="UP000694865"/>
    </source>
</evidence>
<gene>
    <name evidence="6 7" type="primary">LOC100373564</name>
</gene>
<feature type="region of interest" description="Disordered" evidence="3">
    <location>
        <begin position="327"/>
        <end position="373"/>
    </location>
</feature>
<dbReference type="RefSeq" id="XP_006816131.1">
    <property type="nucleotide sequence ID" value="XM_006816068.1"/>
</dbReference>
<evidence type="ECO:0000259" key="4">
    <source>
        <dbReference type="PROSITE" id="PS50053"/>
    </source>
</evidence>
<dbReference type="PANTHER" id="PTHR23010:SF1">
    <property type="entry name" value="MIDNOLIN"/>
    <property type="match status" value="1"/>
</dbReference>
<keyword evidence="2" id="KW-0539">Nucleus</keyword>
<evidence type="ECO:0000256" key="2">
    <source>
        <dbReference type="ARBA" id="ARBA00023242"/>
    </source>
</evidence>
<feature type="compositionally biased region" description="Polar residues" evidence="3">
    <location>
        <begin position="241"/>
        <end position="251"/>
    </location>
</feature>
<sequence length="458" mass="50784">MDHNTPVLEGDRERIDAGAAMLSGETGRHWTVQIHPSTGGQFNIEVPSNETVEGLKKRIARKLKAPKEKLMLLHRDRQLKDGTLSDNALCNGSRLVLLPAVESGLLSQRHDPTLVQALENLTDDQINDFLSGRSPLTLALRLGDHMVFVQLQLASAVGTKPSANKPCCQPIKTKSATTTTQSCQSQTSTFKAPVPHPPQGQQHCCHHGNASTSTSPVITPSSSSSSSQIGSQPSTSSSHSCKTQPRPSSSCSAGAIIESVKQHAPGIFSGTFSGSLSPSVQDKDGKPRRDITTIMHILTDLLAAAPVYKQHAHQIALQKQQKQQQQQQTWKQQQQHLQQQQQKMRAPRLHPVQQPTRSSPTEHHFHHRRGKTMDEKMRLHQENSHTRSKMEQLQTMMRARQMRRKARREMRSPWADMRGCVQADCTDMSSSNVSVDNTIEKTMTENCYADLKPGYILA</sequence>
<dbReference type="Pfam" id="PF00240">
    <property type="entry name" value="ubiquitin"/>
    <property type="match status" value="1"/>
</dbReference>
<evidence type="ECO:0000313" key="6">
    <source>
        <dbReference type="RefSeq" id="XP_002734487.1"/>
    </source>
</evidence>
<accession>A0ABM0M7Z0</accession>
<dbReference type="GeneID" id="100373564"/>
<dbReference type="SUPFAM" id="SSF54236">
    <property type="entry name" value="Ubiquitin-like"/>
    <property type="match status" value="1"/>
</dbReference>
<dbReference type="InterPro" id="IPR039336">
    <property type="entry name" value="Midnolin"/>
</dbReference>
<evidence type="ECO:0000256" key="1">
    <source>
        <dbReference type="ARBA" id="ARBA00004123"/>
    </source>
</evidence>
<comment type="subcellular location">
    <subcellularLocation>
        <location evidence="1">Nucleus</location>
    </subcellularLocation>
</comment>
<name>A0ABM0M7Z0_SACKO</name>
<keyword evidence="5" id="KW-1185">Reference proteome</keyword>
<dbReference type="Proteomes" id="UP000694865">
    <property type="component" value="Unplaced"/>
</dbReference>
<feature type="domain" description="Ubiquitin-like" evidence="4">
    <location>
        <begin position="30"/>
        <end position="104"/>
    </location>
</feature>
<dbReference type="PROSITE" id="PS50053">
    <property type="entry name" value="UBIQUITIN_2"/>
    <property type="match status" value="1"/>
</dbReference>